<keyword evidence="5" id="KW-1185">Reference proteome</keyword>
<dbReference type="GO" id="GO:0004252">
    <property type="term" value="F:serine-type endopeptidase activity"/>
    <property type="evidence" value="ECO:0007669"/>
    <property type="project" value="InterPro"/>
</dbReference>
<evidence type="ECO:0000256" key="1">
    <source>
        <dbReference type="SAM" id="MobiDB-lite"/>
    </source>
</evidence>
<evidence type="ECO:0000313" key="4">
    <source>
        <dbReference type="EMBL" id="RBP72898.1"/>
    </source>
</evidence>
<evidence type="ECO:0000256" key="3">
    <source>
        <dbReference type="SAM" id="SignalP"/>
    </source>
</evidence>
<feature type="signal peptide" evidence="3">
    <location>
        <begin position="1"/>
        <end position="31"/>
    </location>
</feature>
<keyword evidence="2" id="KW-0812">Transmembrane</keyword>
<feature type="region of interest" description="Disordered" evidence="1">
    <location>
        <begin position="434"/>
        <end position="453"/>
    </location>
</feature>
<keyword evidence="3" id="KW-0732">Signal</keyword>
<evidence type="ECO:0008006" key="6">
    <source>
        <dbReference type="Google" id="ProtNLM"/>
    </source>
</evidence>
<sequence length="694" mass="69656">MQKKFVQSSLALTAAAALGLGGAFVAGPAAATPSASPSASAAAQVPQKLDVQNEKKAAAVAADIEGVNAFGVSNGKLYVGVEAETKEVKELQEKYSNVVVTLGVQELEPHAKTDAVGGAGYLMSVPGGSGVCSTGFSGWDGAGNPVVLTAGHCSEVLDETTNETVGASTIVDTERPSTAEANGGEGFEPQGVGPLGEWGFTKFGSDVLAGDDTDPEPKASDIDFAVIKMNDAVYDAKNGVTDWTTADSDDLSASTKPISKVGAHTEGSVSKSGRTTGVTEGQVIPAEQVGFEWMNVGGRWVHGFAVESSIADPFSQPGDSGGAVYQGDTAVGVISGGGPAEWNDGTEFQLGWVADLDYSLEQSGVEFSLTDPNAEPEAPAAPVVKDQTIKPNGAVTGKAAAGVDVKITWKPKAGAQGATEGEETVKANAEGNFTIEGPEAPGQYDYTATASNAGGSSDTVPFVVTVEEPPAEADAATDGADAGAAAEGAEADANAEGAEADASADGADAGAEADAGADAAEADASAGADDSKDGGEETPAERAISIEPKEIVDTDFVNKDKGVTITVEGFDEGENVTLEVVAGPNNVQGIELNETANKDGVAAFNIYGVNDSDPSVYRGKYDVNVTGANDTADEKALTGSFEVVAAEDGKGGGDGGSDLPRTGAELTGLAAGAALLVVGGAAVVLTMRRNSKKN</sequence>
<feature type="compositionally biased region" description="Low complexity" evidence="1">
    <location>
        <begin position="473"/>
        <end position="528"/>
    </location>
</feature>
<dbReference type="Proteomes" id="UP000253509">
    <property type="component" value="Unassembled WGS sequence"/>
</dbReference>
<dbReference type="InterPro" id="IPR009003">
    <property type="entry name" value="Peptidase_S1_PA"/>
</dbReference>
<dbReference type="PROSITE" id="PS00134">
    <property type="entry name" value="TRYPSIN_HIS"/>
    <property type="match status" value="1"/>
</dbReference>
<dbReference type="AlphaFoldDB" id="A0A366IKZ9"/>
<dbReference type="CDD" id="cd21112">
    <property type="entry name" value="alphaLP-like"/>
    <property type="match status" value="1"/>
</dbReference>
<reference evidence="4 5" key="1">
    <citation type="submission" date="2018-06" db="EMBL/GenBank/DDBJ databases">
        <title>Freshwater and sediment microbial communities from various areas in North America, analyzing microbe dynamics in response to fracking.</title>
        <authorList>
            <person name="Lamendella R."/>
        </authorList>
    </citation>
    <scope>NUCLEOTIDE SEQUENCE [LARGE SCALE GENOMIC DNA]</scope>
    <source>
        <strain evidence="4 5">3b_TX</strain>
    </source>
</reference>
<feature type="chain" id="PRO_5016653665" description="LPXTG-motif cell wall-anchored protein" evidence="3">
    <location>
        <begin position="32"/>
        <end position="694"/>
    </location>
</feature>
<keyword evidence="2" id="KW-0472">Membrane</keyword>
<comment type="caution">
    <text evidence="4">The sequence shown here is derived from an EMBL/GenBank/DDBJ whole genome shotgun (WGS) entry which is preliminary data.</text>
</comment>
<dbReference type="Gene3D" id="2.40.10.10">
    <property type="entry name" value="Trypsin-like serine proteases"/>
    <property type="match status" value="2"/>
</dbReference>
<dbReference type="SUPFAM" id="SSF50494">
    <property type="entry name" value="Trypsin-like serine proteases"/>
    <property type="match status" value="1"/>
</dbReference>
<dbReference type="InterPro" id="IPR043504">
    <property type="entry name" value="Peptidase_S1_PA_chymotrypsin"/>
</dbReference>
<name>A0A366IKZ9_9MICO</name>
<gene>
    <name evidence="4" type="ORF">DFO65_103190</name>
</gene>
<keyword evidence="2" id="KW-1133">Transmembrane helix</keyword>
<dbReference type="InterPro" id="IPR018114">
    <property type="entry name" value="TRYPSIN_HIS"/>
</dbReference>
<evidence type="ECO:0000256" key="2">
    <source>
        <dbReference type="SAM" id="Phobius"/>
    </source>
</evidence>
<organism evidence="4 5">
    <name type="scientific">Brevibacterium celere</name>
    <dbReference type="NCBI Taxonomy" id="225845"/>
    <lineage>
        <taxon>Bacteria</taxon>
        <taxon>Bacillati</taxon>
        <taxon>Actinomycetota</taxon>
        <taxon>Actinomycetes</taxon>
        <taxon>Micrococcales</taxon>
        <taxon>Brevibacteriaceae</taxon>
        <taxon>Brevibacterium</taxon>
    </lineage>
</organism>
<dbReference type="EMBL" id="QNSB01000003">
    <property type="protein sequence ID" value="RBP72898.1"/>
    <property type="molecule type" value="Genomic_DNA"/>
</dbReference>
<protein>
    <recommendedName>
        <fullName evidence="6">LPXTG-motif cell wall-anchored protein</fullName>
    </recommendedName>
</protein>
<dbReference type="GO" id="GO:0006508">
    <property type="term" value="P:proteolysis"/>
    <property type="evidence" value="ECO:0007669"/>
    <property type="project" value="InterPro"/>
</dbReference>
<evidence type="ECO:0000313" key="5">
    <source>
        <dbReference type="Proteomes" id="UP000253509"/>
    </source>
</evidence>
<feature type="region of interest" description="Disordered" evidence="1">
    <location>
        <begin position="473"/>
        <end position="547"/>
    </location>
</feature>
<accession>A0A366IKZ9</accession>
<proteinExistence type="predicted"/>
<dbReference type="RefSeq" id="WP_113903381.1">
    <property type="nucleotide sequence ID" value="NZ_QNSB01000003.1"/>
</dbReference>
<feature type="transmembrane region" description="Helical" evidence="2">
    <location>
        <begin position="666"/>
        <end position="687"/>
    </location>
</feature>